<reference evidence="3" key="1">
    <citation type="submission" date="2018-06" db="EMBL/GenBank/DDBJ databases">
        <title>Genome assembly of Danube salmon.</title>
        <authorList>
            <person name="Macqueen D.J."/>
            <person name="Gundappa M.K."/>
        </authorList>
    </citation>
    <scope>NUCLEOTIDE SEQUENCE [LARGE SCALE GENOMIC DNA]</scope>
</reference>
<dbReference type="AlphaFoldDB" id="A0A4W5L4A4"/>
<accession>A0A4W5L4A4</accession>
<dbReference type="InterPro" id="IPR056264">
    <property type="entry name" value="R2_ABCA1-4-like"/>
</dbReference>
<dbReference type="Ensembl" id="ENSHHUT00000019342.1">
    <property type="protein sequence ID" value="ENSHHUP00000018670.1"/>
    <property type="gene ID" value="ENSHHUG00000011641.1"/>
</dbReference>
<proteinExistence type="predicted"/>
<evidence type="ECO:0000313" key="3">
    <source>
        <dbReference type="Proteomes" id="UP000314982"/>
    </source>
</evidence>
<keyword evidence="3" id="KW-1185">Reference proteome</keyword>
<dbReference type="GO" id="GO:0005319">
    <property type="term" value="F:lipid transporter activity"/>
    <property type="evidence" value="ECO:0007669"/>
    <property type="project" value="TreeGrafter"/>
</dbReference>
<dbReference type="Pfam" id="PF23321">
    <property type="entry name" value="R1_ABCA1"/>
    <property type="match status" value="1"/>
</dbReference>
<dbReference type="GO" id="GO:0034191">
    <property type="term" value="F:apolipoprotein A-I receptor binding"/>
    <property type="evidence" value="ECO:0007669"/>
    <property type="project" value="TreeGrafter"/>
</dbReference>
<feature type="domain" description="ABCA1-4-like C-terminal R2 regulatory" evidence="1">
    <location>
        <begin position="2"/>
        <end position="42"/>
    </location>
</feature>
<dbReference type="PANTHER" id="PTHR19229:SF29">
    <property type="entry name" value="GLUCOSYLCERAMIDE TRANSPORTER ABCA12"/>
    <property type="match status" value="1"/>
</dbReference>
<reference evidence="2" key="2">
    <citation type="submission" date="2025-08" db="UniProtKB">
        <authorList>
            <consortium name="Ensembl"/>
        </authorList>
    </citation>
    <scope>IDENTIFICATION</scope>
</reference>
<dbReference type="GO" id="GO:0140359">
    <property type="term" value="F:ABC-type transporter activity"/>
    <property type="evidence" value="ECO:0007669"/>
    <property type="project" value="InterPro"/>
</dbReference>
<sequence>MDQHSFIVEYHVPVAPGGMADIFDQLESNKATLQIKHFSVSQTTLDEVFMNFAMGKVGMETIPIHSEEGSEAHSISLESIEASDT</sequence>
<evidence type="ECO:0000259" key="1">
    <source>
        <dbReference type="Pfam" id="PF23321"/>
    </source>
</evidence>
<dbReference type="Proteomes" id="UP000314982">
    <property type="component" value="Unassembled WGS sequence"/>
</dbReference>
<dbReference type="PANTHER" id="PTHR19229">
    <property type="entry name" value="ATP-BINDING CASSETTE TRANSPORTER SUBFAMILY A ABCA"/>
    <property type="match status" value="1"/>
</dbReference>
<dbReference type="GO" id="GO:0016020">
    <property type="term" value="C:membrane"/>
    <property type="evidence" value="ECO:0007669"/>
    <property type="project" value="InterPro"/>
</dbReference>
<organism evidence="2 3">
    <name type="scientific">Hucho hucho</name>
    <name type="common">huchen</name>
    <dbReference type="NCBI Taxonomy" id="62062"/>
    <lineage>
        <taxon>Eukaryota</taxon>
        <taxon>Metazoa</taxon>
        <taxon>Chordata</taxon>
        <taxon>Craniata</taxon>
        <taxon>Vertebrata</taxon>
        <taxon>Euteleostomi</taxon>
        <taxon>Actinopterygii</taxon>
        <taxon>Neopterygii</taxon>
        <taxon>Teleostei</taxon>
        <taxon>Protacanthopterygii</taxon>
        <taxon>Salmoniformes</taxon>
        <taxon>Salmonidae</taxon>
        <taxon>Salmoninae</taxon>
        <taxon>Hucho</taxon>
    </lineage>
</organism>
<name>A0A4W5L4A4_9TELE</name>
<evidence type="ECO:0000313" key="2">
    <source>
        <dbReference type="Ensembl" id="ENSHHUP00000018670.1"/>
    </source>
</evidence>
<reference evidence="2" key="3">
    <citation type="submission" date="2025-09" db="UniProtKB">
        <authorList>
            <consortium name="Ensembl"/>
        </authorList>
    </citation>
    <scope>IDENTIFICATION</scope>
</reference>
<protein>
    <recommendedName>
        <fullName evidence="1">ABCA1-4-like C-terminal R2 regulatory domain-containing protein</fullName>
    </recommendedName>
</protein>
<dbReference type="InterPro" id="IPR026082">
    <property type="entry name" value="ABCA"/>
</dbReference>